<name>A0ABQ1GCT2_9BACL</name>
<feature type="transmembrane region" description="Helical" evidence="1">
    <location>
        <begin position="12"/>
        <end position="38"/>
    </location>
</feature>
<organism evidence="2 3">
    <name type="scientific">Paenibacillus physcomitrellae</name>
    <dbReference type="NCBI Taxonomy" id="1619311"/>
    <lineage>
        <taxon>Bacteria</taxon>
        <taxon>Bacillati</taxon>
        <taxon>Bacillota</taxon>
        <taxon>Bacilli</taxon>
        <taxon>Bacillales</taxon>
        <taxon>Paenibacillaceae</taxon>
        <taxon>Paenibacillus</taxon>
    </lineage>
</organism>
<dbReference type="PANTHER" id="PTHR38442">
    <property type="entry name" value="INNER MEMBRANE PROTEIN-RELATED"/>
    <property type="match status" value="1"/>
</dbReference>
<reference evidence="3" key="1">
    <citation type="journal article" date="2019" name="Int. J. Syst. Evol. Microbiol.">
        <title>The Global Catalogue of Microorganisms (GCM) 10K type strain sequencing project: providing services to taxonomists for standard genome sequencing and annotation.</title>
        <authorList>
            <consortium name="The Broad Institute Genomics Platform"/>
            <consortium name="The Broad Institute Genome Sequencing Center for Infectious Disease"/>
            <person name="Wu L."/>
            <person name="Ma J."/>
        </authorList>
    </citation>
    <scope>NUCLEOTIDE SEQUENCE [LARGE SCALE GENOMIC DNA]</scope>
    <source>
        <strain evidence="3">CGMCC 1.15044</strain>
    </source>
</reference>
<evidence type="ECO:0000256" key="1">
    <source>
        <dbReference type="SAM" id="Phobius"/>
    </source>
</evidence>
<keyword evidence="1" id="KW-0472">Membrane</keyword>
<dbReference type="Pfam" id="PF04286">
    <property type="entry name" value="DUF445"/>
    <property type="match status" value="1"/>
</dbReference>
<protein>
    <submittedName>
        <fullName evidence="2">Membrane protein</fullName>
    </submittedName>
</protein>
<dbReference type="InterPro" id="IPR007383">
    <property type="entry name" value="DUF445"/>
</dbReference>
<keyword evidence="1" id="KW-1133">Transmembrane helix</keyword>
<dbReference type="EMBL" id="BMHF01000009">
    <property type="protein sequence ID" value="GGA41310.1"/>
    <property type="molecule type" value="Genomic_DNA"/>
</dbReference>
<comment type="caution">
    <text evidence="2">The sequence shown here is derived from an EMBL/GenBank/DDBJ whole genome shotgun (WGS) entry which is preliminary data.</text>
</comment>
<feature type="transmembrane region" description="Helical" evidence="1">
    <location>
        <begin position="386"/>
        <end position="409"/>
    </location>
</feature>
<dbReference type="PANTHER" id="PTHR38442:SF1">
    <property type="entry name" value="INNER MEMBRANE PROTEIN"/>
    <property type="match status" value="1"/>
</dbReference>
<evidence type="ECO:0000313" key="3">
    <source>
        <dbReference type="Proteomes" id="UP000609323"/>
    </source>
</evidence>
<keyword evidence="1" id="KW-0812">Transmembrane</keyword>
<keyword evidence="3" id="KW-1185">Reference proteome</keyword>
<accession>A0ABQ1GCT2</accession>
<gene>
    <name evidence="2" type="ORF">GCM10010917_28220</name>
</gene>
<evidence type="ECO:0000313" key="2">
    <source>
        <dbReference type="EMBL" id="GGA41310.1"/>
    </source>
</evidence>
<sequence length="411" mass="46613">MLASFPFKEHFAGGLLFSAFNAATIGGLADSFAVGALFGNPLRIKWPAFMGTRVIERNRSRLIHELGHMVQHELLTTDHINARLQEYSISAILIKYLREHGGQQHITEIAERLAGELASRTDEHELAKVLQDLLFSNAEVFQLADLAADLADWTIRNGYDEYIIHFLLSELIRVVESERFRLILEQLVSSALASYEQGKFRRQFVNLAAGLEPEALSGKIQAKIADFLREMQVPDHPERVKLKLKMEQYILNLRYDPDWRAAIEQSKNKLLLALKEHVRLDPFVRGMLDALLHTSPEIMQQQEGGRPVLSSWLGRKVDQTISRFESDTKLLDSFDRAVRGVLLQWIEQKHSFIAKVVTDKLNTYSQEELVAMVRDKAGKDLQYIRLNGLVIGGLVGVLLYLVSFVVGGLSR</sequence>
<proteinExistence type="predicted"/>
<dbReference type="Proteomes" id="UP000609323">
    <property type="component" value="Unassembled WGS sequence"/>
</dbReference>